<accession>A0AAX6FYE1</accession>
<dbReference type="InterPro" id="IPR015216">
    <property type="entry name" value="SANTA"/>
</dbReference>
<evidence type="ECO:0000259" key="2">
    <source>
        <dbReference type="Pfam" id="PF09133"/>
    </source>
</evidence>
<dbReference type="Pfam" id="PF09133">
    <property type="entry name" value="SANTA"/>
    <property type="match status" value="1"/>
</dbReference>
<feature type="compositionally biased region" description="Low complexity" evidence="1">
    <location>
        <begin position="32"/>
        <end position="45"/>
    </location>
</feature>
<reference evidence="3" key="2">
    <citation type="submission" date="2023-04" db="EMBL/GenBank/DDBJ databases">
        <authorList>
            <person name="Bruccoleri R.E."/>
            <person name="Oakeley E.J."/>
            <person name="Faust A.-M."/>
            <person name="Dessus-Babus S."/>
            <person name="Altorfer M."/>
            <person name="Burckhardt D."/>
            <person name="Oertli M."/>
            <person name="Naumann U."/>
            <person name="Petersen F."/>
            <person name="Wong J."/>
        </authorList>
    </citation>
    <scope>NUCLEOTIDE SEQUENCE</scope>
    <source>
        <strain evidence="3">GSM-AAB239-AS_SAM_17_03QT</strain>
        <tissue evidence="3">Leaf</tissue>
    </source>
</reference>
<reference evidence="3" key="1">
    <citation type="journal article" date="2023" name="GigaByte">
        <title>Genome assembly of the bearded iris, Iris pallida Lam.</title>
        <authorList>
            <person name="Bruccoleri R.E."/>
            <person name="Oakeley E.J."/>
            <person name="Faust A.M.E."/>
            <person name="Altorfer M."/>
            <person name="Dessus-Babus S."/>
            <person name="Burckhardt D."/>
            <person name="Oertli M."/>
            <person name="Naumann U."/>
            <person name="Petersen F."/>
            <person name="Wong J."/>
        </authorList>
    </citation>
    <scope>NUCLEOTIDE SEQUENCE</scope>
    <source>
        <strain evidence="3">GSM-AAB239-AS_SAM_17_03QT</strain>
    </source>
</reference>
<feature type="compositionally biased region" description="Polar residues" evidence="1">
    <location>
        <begin position="242"/>
        <end position="253"/>
    </location>
</feature>
<organism evidence="3 4">
    <name type="scientific">Iris pallida</name>
    <name type="common">Sweet iris</name>
    <dbReference type="NCBI Taxonomy" id="29817"/>
    <lineage>
        <taxon>Eukaryota</taxon>
        <taxon>Viridiplantae</taxon>
        <taxon>Streptophyta</taxon>
        <taxon>Embryophyta</taxon>
        <taxon>Tracheophyta</taxon>
        <taxon>Spermatophyta</taxon>
        <taxon>Magnoliopsida</taxon>
        <taxon>Liliopsida</taxon>
        <taxon>Asparagales</taxon>
        <taxon>Iridaceae</taxon>
        <taxon>Iridoideae</taxon>
        <taxon>Irideae</taxon>
        <taxon>Iris</taxon>
    </lineage>
</organism>
<name>A0AAX6FYE1_IRIPA</name>
<dbReference type="Proteomes" id="UP001140949">
    <property type="component" value="Unassembled WGS sequence"/>
</dbReference>
<gene>
    <name evidence="3" type="ORF">M6B38_392955</name>
</gene>
<keyword evidence="4" id="KW-1185">Reference proteome</keyword>
<feature type="compositionally biased region" description="Low complexity" evidence="1">
    <location>
        <begin position="362"/>
        <end position="372"/>
    </location>
</feature>
<dbReference type="AlphaFoldDB" id="A0AAX6FYE1"/>
<dbReference type="PANTHER" id="PTHR35311:SF1">
    <property type="entry name" value="PROTEIN EMBRYO DEFECTIVE 1674"/>
    <property type="match status" value="1"/>
</dbReference>
<evidence type="ECO:0000313" key="3">
    <source>
        <dbReference type="EMBL" id="KAJ6821360.1"/>
    </source>
</evidence>
<feature type="compositionally biased region" description="Basic and acidic residues" evidence="1">
    <location>
        <begin position="314"/>
        <end position="331"/>
    </location>
</feature>
<feature type="region of interest" description="Disordered" evidence="1">
    <location>
        <begin position="242"/>
        <end position="381"/>
    </location>
</feature>
<evidence type="ECO:0000256" key="1">
    <source>
        <dbReference type="SAM" id="MobiDB-lite"/>
    </source>
</evidence>
<protein>
    <recommendedName>
        <fullName evidence="2">SANTA domain-containing protein</fullName>
    </recommendedName>
</protein>
<feature type="region of interest" description="Disordered" evidence="1">
    <location>
        <begin position="1"/>
        <end position="45"/>
    </location>
</feature>
<proteinExistence type="predicted"/>
<dbReference type="InterPro" id="IPR053090">
    <property type="entry name" value="Centromere_KNL-2_homolog"/>
</dbReference>
<comment type="caution">
    <text evidence="3">The sequence shown here is derived from an EMBL/GenBank/DDBJ whole genome shotgun (WGS) entry which is preliminary data.</text>
</comment>
<sequence>MVQKRTPKSHAKDPGSSPPASNLATADIPLNSTPATPFTPSSSSSFKKSVLLFDWWLFGAETDVDGKRLAVSGLDTRGQHATRVFNSAPIIKRFDAYTLETADGITVRIHGFINKSRTRHNGIPLEVSVRFLTGFPYNWEVYADEFFGNKPSSTVTSKRAHNVDEQLKVSSDGSCSIYPVGLDEFPMSNVLDVLNSTPVTSIEDLLKKSFTPMSKGNLDVEQTTHSAEFGIGRLSNDLLQENNFVSPPTTGSRFSGYALRSRSRAERTQVHNTSVSEGKDPDKKDHPHTLRSKSSSKKDKTAVSPSAISPYDEDQYHAEGERTGVDNRKSSIIETSGDLKGPPSNDIDEEGNIVGITHVDNLSSPTKGSKSLPPKKKNKLQ</sequence>
<feature type="domain" description="SANTA" evidence="2">
    <location>
        <begin position="50"/>
        <end position="141"/>
    </location>
</feature>
<dbReference type="PANTHER" id="PTHR35311">
    <property type="entry name" value="KINETOCHORE-ASSOCIATED PROTEIN KNL-2 HOMOLOG"/>
    <property type="match status" value="1"/>
</dbReference>
<feature type="compositionally biased region" description="Basic and acidic residues" evidence="1">
    <location>
        <begin position="277"/>
        <end position="288"/>
    </location>
</feature>
<evidence type="ECO:0000313" key="4">
    <source>
        <dbReference type="Proteomes" id="UP001140949"/>
    </source>
</evidence>
<dbReference type="EMBL" id="JANAVB010024999">
    <property type="protein sequence ID" value="KAJ6821360.1"/>
    <property type="molecule type" value="Genomic_DNA"/>
</dbReference>